<evidence type="ECO:0000256" key="8">
    <source>
        <dbReference type="ARBA" id="ARBA00023136"/>
    </source>
</evidence>
<evidence type="ECO:0000256" key="5">
    <source>
        <dbReference type="ARBA" id="ARBA00022692"/>
    </source>
</evidence>
<dbReference type="InterPro" id="IPR039426">
    <property type="entry name" value="TonB-dep_rcpt-like"/>
</dbReference>
<evidence type="ECO:0000259" key="14">
    <source>
        <dbReference type="Pfam" id="PF00593"/>
    </source>
</evidence>
<dbReference type="GO" id="GO:0044718">
    <property type="term" value="P:siderophore transmembrane transport"/>
    <property type="evidence" value="ECO:0007669"/>
    <property type="project" value="TreeGrafter"/>
</dbReference>
<feature type="compositionally biased region" description="Pro residues" evidence="13">
    <location>
        <begin position="125"/>
        <end position="134"/>
    </location>
</feature>
<feature type="region of interest" description="Disordered" evidence="13">
    <location>
        <begin position="1"/>
        <end position="76"/>
    </location>
</feature>
<evidence type="ECO:0000256" key="9">
    <source>
        <dbReference type="ARBA" id="ARBA00023170"/>
    </source>
</evidence>
<dbReference type="SUPFAM" id="SSF56935">
    <property type="entry name" value="Porins"/>
    <property type="match status" value="1"/>
</dbReference>
<dbReference type="GO" id="GO:0009279">
    <property type="term" value="C:cell outer membrane"/>
    <property type="evidence" value="ECO:0007669"/>
    <property type="project" value="UniProtKB-SubCell"/>
</dbReference>
<dbReference type="PANTHER" id="PTHR30069:SF29">
    <property type="entry name" value="HEMOGLOBIN AND HEMOGLOBIN-HAPTOGLOBIN-BINDING PROTEIN 1-RELATED"/>
    <property type="match status" value="1"/>
</dbReference>
<dbReference type="Pfam" id="PF00593">
    <property type="entry name" value="TonB_dep_Rec_b-barrel"/>
    <property type="match status" value="1"/>
</dbReference>
<reference evidence="16 17" key="1">
    <citation type="submission" date="2017-08" db="EMBL/GenBank/DDBJ databases">
        <title>Infants hospitalized years apart are colonized by the same room-sourced microbial strains.</title>
        <authorList>
            <person name="Brooks B."/>
            <person name="Olm M.R."/>
            <person name="Firek B.A."/>
            <person name="Baker R."/>
            <person name="Thomas B.C."/>
            <person name="Morowitz M.J."/>
            <person name="Banfield J.F."/>
        </authorList>
    </citation>
    <scope>NUCLEOTIDE SEQUENCE [LARGE SCALE GENOMIC DNA]</scope>
    <source>
        <strain evidence="16">S2_012_000_R2_81</strain>
    </source>
</reference>
<dbReference type="InterPro" id="IPR000531">
    <property type="entry name" value="Beta-barrel_TonB"/>
</dbReference>
<dbReference type="GO" id="GO:0015344">
    <property type="term" value="F:siderophore uptake transmembrane transporter activity"/>
    <property type="evidence" value="ECO:0007669"/>
    <property type="project" value="TreeGrafter"/>
</dbReference>
<evidence type="ECO:0000256" key="11">
    <source>
        <dbReference type="PROSITE-ProRule" id="PRU01360"/>
    </source>
</evidence>
<keyword evidence="9 16" id="KW-0675">Receptor</keyword>
<evidence type="ECO:0000256" key="2">
    <source>
        <dbReference type="ARBA" id="ARBA00009810"/>
    </source>
</evidence>
<dbReference type="Pfam" id="PF07715">
    <property type="entry name" value="Plug"/>
    <property type="match status" value="1"/>
</dbReference>
<evidence type="ECO:0000256" key="13">
    <source>
        <dbReference type="SAM" id="MobiDB-lite"/>
    </source>
</evidence>
<evidence type="ECO:0000256" key="7">
    <source>
        <dbReference type="ARBA" id="ARBA00023077"/>
    </source>
</evidence>
<evidence type="ECO:0000256" key="10">
    <source>
        <dbReference type="ARBA" id="ARBA00023237"/>
    </source>
</evidence>
<feature type="domain" description="TonB-dependent receptor-like beta-barrel" evidence="14">
    <location>
        <begin position="371"/>
        <end position="802"/>
    </location>
</feature>
<evidence type="ECO:0000259" key="15">
    <source>
        <dbReference type="Pfam" id="PF07715"/>
    </source>
</evidence>
<evidence type="ECO:0000256" key="4">
    <source>
        <dbReference type="ARBA" id="ARBA00022452"/>
    </source>
</evidence>
<evidence type="ECO:0000313" key="17">
    <source>
        <dbReference type="Proteomes" id="UP000249633"/>
    </source>
</evidence>
<dbReference type="Gene3D" id="2.40.170.20">
    <property type="entry name" value="TonB-dependent receptor, beta-barrel domain"/>
    <property type="match status" value="1"/>
</dbReference>
<comment type="similarity">
    <text evidence="2 11 12">Belongs to the TonB-dependent receptor family.</text>
</comment>
<keyword evidence="3 11" id="KW-0813">Transport</keyword>
<evidence type="ECO:0000256" key="1">
    <source>
        <dbReference type="ARBA" id="ARBA00004571"/>
    </source>
</evidence>
<dbReference type="InterPro" id="IPR037066">
    <property type="entry name" value="Plug_dom_sf"/>
</dbReference>
<dbReference type="EMBL" id="QFOD01000004">
    <property type="protein sequence ID" value="PZP34616.1"/>
    <property type="molecule type" value="Genomic_DNA"/>
</dbReference>
<dbReference type="InterPro" id="IPR036942">
    <property type="entry name" value="Beta-barrel_TonB_sf"/>
</dbReference>
<dbReference type="CDD" id="cd01347">
    <property type="entry name" value="ligand_gated_channel"/>
    <property type="match status" value="1"/>
</dbReference>
<keyword evidence="8 11" id="KW-0472">Membrane</keyword>
<dbReference type="InterPro" id="IPR012910">
    <property type="entry name" value="Plug_dom"/>
</dbReference>
<dbReference type="Proteomes" id="UP000249633">
    <property type="component" value="Unassembled WGS sequence"/>
</dbReference>
<keyword evidence="10 11" id="KW-0998">Cell outer membrane</keyword>
<feature type="region of interest" description="Disordered" evidence="13">
    <location>
        <begin position="370"/>
        <end position="390"/>
    </location>
</feature>
<feature type="region of interest" description="Disordered" evidence="13">
    <location>
        <begin position="99"/>
        <end position="139"/>
    </location>
</feature>
<evidence type="ECO:0000256" key="3">
    <source>
        <dbReference type="ARBA" id="ARBA00022448"/>
    </source>
</evidence>
<protein>
    <submittedName>
        <fullName evidence="16">TonB-dependent receptor</fullName>
    </submittedName>
</protein>
<keyword evidence="6" id="KW-0732">Signal</keyword>
<accession>A0A2W5FNR8</accession>
<proteinExistence type="inferred from homology"/>
<feature type="compositionally biased region" description="Polar residues" evidence="13">
    <location>
        <begin position="370"/>
        <end position="383"/>
    </location>
</feature>
<comment type="caution">
    <text evidence="16">The sequence shown here is derived from an EMBL/GenBank/DDBJ whole genome shotgun (WGS) entry which is preliminary data.</text>
</comment>
<dbReference type="AlphaFoldDB" id="A0A2W5FNR8"/>
<feature type="domain" description="TonB-dependent receptor plug" evidence="15">
    <location>
        <begin position="156"/>
        <end position="254"/>
    </location>
</feature>
<evidence type="ECO:0000256" key="6">
    <source>
        <dbReference type="ARBA" id="ARBA00022729"/>
    </source>
</evidence>
<comment type="subcellular location">
    <subcellularLocation>
        <location evidence="1 11">Cell outer membrane</location>
        <topology evidence="1 11">Multi-pass membrane protein</topology>
    </subcellularLocation>
</comment>
<evidence type="ECO:0000313" key="16">
    <source>
        <dbReference type="EMBL" id="PZP34616.1"/>
    </source>
</evidence>
<dbReference type="Gene3D" id="2.170.130.10">
    <property type="entry name" value="TonB-dependent receptor, plug domain"/>
    <property type="match status" value="1"/>
</dbReference>
<evidence type="ECO:0000256" key="12">
    <source>
        <dbReference type="RuleBase" id="RU003357"/>
    </source>
</evidence>
<keyword evidence="5 11" id="KW-0812">Transmembrane</keyword>
<dbReference type="PROSITE" id="PS52016">
    <property type="entry name" value="TONB_DEPENDENT_REC_3"/>
    <property type="match status" value="1"/>
</dbReference>
<dbReference type="PANTHER" id="PTHR30069">
    <property type="entry name" value="TONB-DEPENDENT OUTER MEMBRANE RECEPTOR"/>
    <property type="match status" value="1"/>
</dbReference>
<keyword evidence="4 11" id="KW-1134">Transmembrane beta strand</keyword>
<name>A0A2W5FNR8_9BURK</name>
<organism evidence="16 17">
    <name type="scientific">Roseateles depolymerans</name>
    <dbReference type="NCBI Taxonomy" id="76731"/>
    <lineage>
        <taxon>Bacteria</taxon>
        <taxon>Pseudomonadati</taxon>
        <taxon>Pseudomonadota</taxon>
        <taxon>Betaproteobacteria</taxon>
        <taxon>Burkholderiales</taxon>
        <taxon>Sphaerotilaceae</taxon>
        <taxon>Roseateles</taxon>
    </lineage>
</organism>
<sequence length="840" mass="91335">MKTRGQKSSRDAAKPRIPRGFAPGAGRRARPAPWPGGVGLARRRAPGYSLKSPPQRVKKSFLHGPATGPPHPHGKLPAMQTLRVLAAALPVACGSAFAQTSPDDAAPTPAAPASAARAETRQRPAAPPAAPQPAKPAAQLERVEVNGAASDESVRRASTASKIVITREEIDRYGDSTLGEVLKRLPGVTTGGRPGRGGDIRMRGMGGGYTQILVNGERMPPGFSLDQLPPEQVERIEVLRAPTAEYGTRAVAGTINVVLREALKKKLNEMRAGFATERGRISPSASWTRNDNFGDGHAYTFTVNGMRGERVDNIINDTLTHTIATNSDSLLSSRGQSEDTRRSLNMNGRLQLKLGPAETLTIQPFLVTNRSDSGSHLRQTTTPRPDPLPKDFFDQVDTTGDSRFTMGRLHARWQAKPGTDTRIDMRAGLGRATGDSHSLRQERLAGVATRLQEDTTRSHDNSWNALAKVSHTLGNDHSLVAGLEGEGNTRHQNRVTLVNGAPQPGLDDFGDDLDASSTRIATYAQDEWNVGKQWDFYAGARWEGISTRSTAAAYSVSNRSSVFTPLAHARYKLDEAGRQMLRMSLTRSYRSPQLQDLIARPTINNQVPQQINTPDRAGNPKLKPELATGLEIGFENYLSKGGLLSVNLFARRITDLMRTVTALETVEWSATPRWVARPQNIGKASTAGIELEARFRADEFIPDALPINIRSNLSFFTSRVDGIPGPNNRIDGQPKATANLGADYRLRSLPLSLGLTLNWTPSTTIQQTLLTESTASRKLVADGFALWAINTEQSLRLSASNLSAQNYFTGSISNTGDQIVTSRSGGPSYTQWQLRWEMKI</sequence>
<keyword evidence="7 12" id="KW-0798">TonB box</keyword>
<feature type="compositionally biased region" description="Low complexity" evidence="13">
    <location>
        <begin position="100"/>
        <end position="117"/>
    </location>
</feature>
<gene>
    <name evidence="16" type="ORF">DI603_06610</name>
</gene>